<dbReference type="Proteomes" id="UP000683575">
    <property type="component" value="Chromosome"/>
</dbReference>
<sequence>MNGGPGQPQVETWLTRDVPDWVGQHFRVVANRASWATIGYSAGGFVAAMATVLHPAQYGAGIVLGGYFRPEFGPFYEPFTSTSPLGRYYDLPRVAAHRRPPVSLWVETSHADPLSYTSSARFLHVTRAPTAVHAVVLQNAGHRDSVWTALLPSALRWLGSNVHGFHP</sequence>
<dbReference type="PANTHER" id="PTHR48098:SF1">
    <property type="entry name" value="DIACYLGLYCEROL ACYLTRANSFERASE_MYCOLYLTRANSFERASE AG85A"/>
    <property type="match status" value="1"/>
</dbReference>
<dbReference type="RefSeq" id="WP_216941808.1">
    <property type="nucleotide sequence ID" value="NZ_CP077062.1"/>
</dbReference>
<dbReference type="GO" id="GO:0016747">
    <property type="term" value="F:acyltransferase activity, transferring groups other than amino-acyl groups"/>
    <property type="evidence" value="ECO:0007669"/>
    <property type="project" value="TreeGrafter"/>
</dbReference>
<dbReference type="KEGG" id="nps:KRR39_09655"/>
<reference evidence="1" key="1">
    <citation type="submission" date="2021-06" db="EMBL/GenBank/DDBJ databases">
        <title>Complete genome sequence of Nocardioides sp. G188.</title>
        <authorList>
            <person name="Im W.-T."/>
        </authorList>
    </citation>
    <scope>NUCLEOTIDE SEQUENCE</scope>
    <source>
        <strain evidence="1">G188</strain>
    </source>
</reference>
<dbReference type="InterPro" id="IPR000801">
    <property type="entry name" value="Esterase-like"/>
</dbReference>
<proteinExistence type="predicted"/>
<keyword evidence="2" id="KW-1185">Reference proteome</keyword>
<gene>
    <name evidence="1" type="ORF">KRR39_09655</name>
</gene>
<protein>
    <submittedName>
        <fullName evidence="1">Esterase family protein</fullName>
    </submittedName>
</protein>
<dbReference type="EMBL" id="CP077062">
    <property type="protein sequence ID" value="QWZ09962.1"/>
    <property type="molecule type" value="Genomic_DNA"/>
</dbReference>
<evidence type="ECO:0000313" key="2">
    <source>
        <dbReference type="Proteomes" id="UP000683575"/>
    </source>
</evidence>
<accession>A0A975T1Q0</accession>
<name>A0A975T1Q0_9ACTN</name>
<dbReference type="Pfam" id="PF00756">
    <property type="entry name" value="Esterase"/>
    <property type="match status" value="1"/>
</dbReference>
<evidence type="ECO:0000313" key="1">
    <source>
        <dbReference type="EMBL" id="QWZ09962.1"/>
    </source>
</evidence>
<dbReference type="AlphaFoldDB" id="A0A975T1Q0"/>
<dbReference type="InterPro" id="IPR050583">
    <property type="entry name" value="Mycobacterial_A85_antigen"/>
</dbReference>
<organism evidence="1 2">
    <name type="scientific">Nocardioides panacis</name>
    <dbReference type="NCBI Taxonomy" id="2849501"/>
    <lineage>
        <taxon>Bacteria</taxon>
        <taxon>Bacillati</taxon>
        <taxon>Actinomycetota</taxon>
        <taxon>Actinomycetes</taxon>
        <taxon>Propionibacteriales</taxon>
        <taxon>Nocardioidaceae</taxon>
        <taxon>Nocardioides</taxon>
    </lineage>
</organism>
<dbReference type="PANTHER" id="PTHR48098">
    <property type="entry name" value="ENTEROCHELIN ESTERASE-RELATED"/>
    <property type="match status" value="1"/>
</dbReference>